<dbReference type="AlphaFoldDB" id="A0AAU7Q3T9"/>
<protein>
    <submittedName>
        <fullName evidence="1">Uncharacterized protein</fullName>
    </submittedName>
</protein>
<name>A0AAU7Q3T9_9RICK</name>
<dbReference type="RefSeq" id="WP_349968316.1">
    <property type="nucleotide sequence ID" value="NZ_CP157942.1"/>
</dbReference>
<reference evidence="1" key="1">
    <citation type="submission" date="2024-06" db="EMBL/GenBank/DDBJ databases">
        <authorList>
            <person name="Dussert Y."/>
            <person name="Peccoud J."/>
            <person name="Pigeault R."/>
        </authorList>
    </citation>
    <scope>NUCLEOTIDE SEQUENCE</scope>
    <source>
        <strain evidence="1">WArc</strain>
    </source>
</reference>
<proteinExistence type="predicted"/>
<gene>
    <name evidence="1" type="ORF">ABLO99_03550</name>
</gene>
<sequence>MWKSIKKFFKWIADHTGISWILGKLGWKNHQSTGQEEDFVFLDMPQSEAPAKGKTKHNVLLKFVDGKIKLVTSAENYETLQEHFKNKRGDSTVIDDEFCLNLNNDKQLYITGRYDSKTTMKSGNIRLSINSVGTLDGKEVYGDNEPEKMKGLLDLSDKKKVYRNKSQCT</sequence>
<dbReference type="EMBL" id="CP157942">
    <property type="protein sequence ID" value="XBS67699.1"/>
    <property type="molecule type" value="Genomic_DNA"/>
</dbReference>
<accession>A0AAU7Q3T9</accession>
<evidence type="ECO:0000313" key="1">
    <source>
        <dbReference type="EMBL" id="XBS67699.1"/>
    </source>
</evidence>
<organism evidence="1">
    <name type="scientific">Wolbachia endosymbiont of Armadillidium arcangelii</name>
    <dbReference type="NCBI Taxonomy" id="3158571"/>
    <lineage>
        <taxon>Bacteria</taxon>
        <taxon>Pseudomonadati</taxon>
        <taxon>Pseudomonadota</taxon>
        <taxon>Alphaproteobacteria</taxon>
        <taxon>Rickettsiales</taxon>
        <taxon>Anaplasmataceae</taxon>
        <taxon>Wolbachieae</taxon>
        <taxon>Wolbachia</taxon>
    </lineage>
</organism>